<keyword evidence="1" id="KW-0614">Plasmid</keyword>
<accession>A0AAI8C9I6</accession>
<reference evidence="2" key="1">
    <citation type="journal article" date="2016" name="J. Zhejiang Univ. Sci. B">
        <title>Antibiotic resistance mechanisms of Myroides sp.</title>
        <authorList>
            <person name="Hu S."/>
            <person name="Yuan S."/>
            <person name="Qu H."/>
            <person name="Jiang T."/>
            <person name="Zhou Y."/>
            <person name="Wang M."/>
            <person name="Ming D."/>
        </authorList>
    </citation>
    <scope>NUCLEOTIDE SEQUENCE [LARGE SCALE GENOMIC DNA]</scope>
    <source>
        <strain evidence="2">PR63039</strain>
    </source>
</reference>
<gene>
    <name evidence="1" type="ORF">AS202_19975</name>
</gene>
<geneLocation type="plasmid" evidence="1 2">
    <name>p63039</name>
</geneLocation>
<dbReference type="Proteomes" id="UP000069030">
    <property type="component" value="Plasmid p63039"/>
</dbReference>
<evidence type="ECO:0000313" key="1">
    <source>
        <dbReference type="EMBL" id="ALU28462.1"/>
    </source>
</evidence>
<evidence type="ECO:0000313" key="2">
    <source>
        <dbReference type="Proteomes" id="UP000069030"/>
    </source>
</evidence>
<protein>
    <submittedName>
        <fullName evidence="1">Uncharacterized protein</fullName>
    </submittedName>
</protein>
<proteinExistence type="predicted"/>
<organism evidence="1 2">
    <name type="scientific">Myroides odoratimimus</name>
    <dbReference type="NCBI Taxonomy" id="76832"/>
    <lineage>
        <taxon>Bacteria</taxon>
        <taxon>Pseudomonadati</taxon>
        <taxon>Bacteroidota</taxon>
        <taxon>Flavobacteriia</taxon>
        <taxon>Flavobacteriales</taxon>
        <taxon>Flavobacteriaceae</taxon>
        <taxon>Myroides</taxon>
    </lineage>
</organism>
<name>A0AAI8C9I6_9FLAO</name>
<dbReference type="RefSeq" id="WP_058700107.1">
    <property type="nucleotide sequence ID" value="NZ_CP013691.1"/>
</dbReference>
<sequence length="124" mass="14874">MHQFIIRAVKNKKEDPFGMTVNDEHVYFFCSSLKDLKATMRHINPPGYRIHSVNWFSKYIKLFNNDLTLYDGLFGHEKFRIVRIFEVPSDYTDFNYTNKSQQTYTLKIFNRTALPYLETKFKTV</sequence>
<dbReference type="KEGG" id="mod:AS202_19975"/>
<dbReference type="AlphaFoldDB" id="A0AAI8C9I6"/>
<dbReference type="EMBL" id="CP013691">
    <property type="protein sequence ID" value="ALU28462.1"/>
    <property type="molecule type" value="Genomic_DNA"/>
</dbReference>